<evidence type="ECO:0000313" key="2">
    <source>
        <dbReference type="Proteomes" id="UP001321486"/>
    </source>
</evidence>
<evidence type="ECO:0000313" key="1">
    <source>
        <dbReference type="EMBL" id="BDZ49982.1"/>
    </source>
</evidence>
<reference evidence="2" key="1">
    <citation type="journal article" date="2019" name="Int. J. Syst. Evol. Microbiol.">
        <title>The Global Catalogue of Microorganisms (GCM) 10K type strain sequencing project: providing services to taxonomists for standard genome sequencing and annotation.</title>
        <authorList>
            <consortium name="The Broad Institute Genomics Platform"/>
            <consortium name="The Broad Institute Genome Sequencing Center for Infectious Disease"/>
            <person name="Wu L."/>
            <person name="Ma J."/>
        </authorList>
    </citation>
    <scope>NUCLEOTIDE SEQUENCE [LARGE SCALE GENOMIC DNA]</scope>
    <source>
        <strain evidence="2">NBRC 108728</strain>
    </source>
</reference>
<keyword evidence="2" id="KW-1185">Reference proteome</keyword>
<protein>
    <submittedName>
        <fullName evidence="1">Uncharacterized protein</fullName>
    </submittedName>
</protein>
<accession>A0ABN6Y1K0</accession>
<dbReference type="Proteomes" id="UP001321486">
    <property type="component" value="Chromosome"/>
</dbReference>
<gene>
    <name evidence="1" type="ORF">GCM10025867_22230</name>
</gene>
<name>A0ABN6Y1K0_9MICO</name>
<dbReference type="EMBL" id="AP027732">
    <property type="protein sequence ID" value="BDZ49982.1"/>
    <property type="molecule type" value="Genomic_DNA"/>
</dbReference>
<organism evidence="1 2">
    <name type="scientific">Frondihabitans sucicola</name>
    <dbReference type="NCBI Taxonomy" id="1268041"/>
    <lineage>
        <taxon>Bacteria</taxon>
        <taxon>Bacillati</taxon>
        <taxon>Actinomycetota</taxon>
        <taxon>Actinomycetes</taxon>
        <taxon>Micrococcales</taxon>
        <taxon>Microbacteriaceae</taxon>
        <taxon>Frondihabitans</taxon>
    </lineage>
</organism>
<sequence>MAAATSGSTELWVTVTVSDMTVVLSLCEAPRGDLMHPTLDVWEYSASKLRLG</sequence>
<proteinExistence type="predicted"/>